<reference evidence="1 2" key="1">
    <citation type="journal article" date="2018" name="Mol. Biol. Evol.">
        <title>Broad Genomic Sampling Reveals a Smut Pathogenic Ancestry of the Fungal Clade Ustilaginomycotina.</title>
        <authorList>
            <person name="Kijpornyongpan T."/>
            <person name="Mondo S.J."/>
            <person name="Barry K."/>
            <person name="Sandor L."/>
            <person name="Lee J."/>
            <person name="Lipzen A."/>
            <person name="Pangilinan J."/>
            <person name="LaButti K."/>
            <person name="Hainaut M."/>
            <person name="Henrissat B."/>
            <person name="Grigoriev I.V."/>
            <person name="Spatafora J.W."/>
            <person name="Aime M.C."/>
        </authorList>
    </citation>
    <scope>NUCLEOTIDE SEQUENCE [LARGE SCALE GENOMIC DNA]</scope>
    <source>
        <strain evidence="1 2">SA 807</strain>
    </source>
</reference>
<accession>A0ACD0NQU4</accession>
<proteinExistence type="predicted"/>
<name>A0ACD0NQU4_9BASI</name>
<evidence type="ECO:0000313" key="2">
    <source>
        <dbReference type="Proteomes" id="UP000245626"/>
    </source>
</evidence>
<protein>
    <submittedName>
        <fullName evidence="1">FAD-dependent thiol oxidase</fullName>
    </submittedName>
</protein>
<sequence>MPPFQSKPFRPNSTRLSRFVPKVRRHPVLLFGLPFILTIVGASFGLSTLTQTRYDYNATKVQSISKEEELRMKKDRRRIDIREEYFKLQAKGDDLDDWEPKRIERPNDSPDWVPPTGKSAIMSEPLDEKVHAIDQVKYEDIPRKARRGDSAEEDRKVVLGPDGKPCRACNSKLAFAAAMRGSKLKEKEEKGTKREGALVEGGEGETGGNKVKAGEESEKGSPDYPKDCPPDVEELGRSTWTFLHSVAAYYPSVASEEERRSALKLVESLARLYPCQSCAEALREELKREKAEGGWEEKSLVLGKAVERGVDFRRWLCGIHNEVNERLGKPKFDCSEELLRKRWKDGWDDGRCDG</sequence>
<organism evidence="1 2">
    <name type="scientific">Violaceomyces palustris</name>
    <dbReference type="NCBI Taxonomy" id="1673888"/>
    <lineage>
        <taxon>Eukaryota</taxon>
        <taxon>Fungi</taxon>
        <taxon>Dikarya</taxon>
        <taxon>Basidiomycota</taxon>
        <taxon>Ustilaginomycotina</taxon>
        <taxon>Ustilaginomycetes</taxon>
        <taxon>Violaceomycetales</taxon>
        <taxon>Violaceomycetaceae</taxon>
        <taxon>Violaceomyces</taxon>
    </lineage>
</organism>
<dbReference type="EMBL" id="KZ820256">
    <property type="protein sequence ID" value="PWN48163.1"/>
    <property type="molecule type" value="Genomic_DNA"/>
</dbReference>
<evidence type="ECO:0000313" key="1">
    <source>
        <dbReference type="EMBL" id="PWN48163.1"/>
    </source>
</evidence>
<dbReference type="Proteomes" id="UP000245626">
    <property type="component" value="Unassembled WGS sequence"/>
</dbReference>
<gene>
    <name evidence="1" type="ORF">IE53DRAFT_347978</name>
</gene>
<keyword evidence="2" id="KW-1185">Reference proteome</keyword>